<evidence type="ECO:0000256" key="1">
    <source>
        <dbReference type="ARBA" id="ARBA00001947"/>
    </source>
</evidence>
<organism evidence="12 13">
    <name type="scientific">Rhipicephalus microplus</name>
    <name type="common">Cattle tick</name>
    <name type="synonym">Boophilus microplus</name>
    <dbReference type="NCBI Taxonomy" id="6941"/>
    <lineage>
        <taxon>Eukaryota</taxon>
        <taxon>Metazoa</taxon>
        <taxon>Ecdysozoa</taxon>
        <taxon>Arthropoda</taxon>
        <taxon>Chelicerata</taxon>
        <taxon>Arachnida</taxon>
        <taxon>Acari</taxon>
        <taxon>Parasitiformes</taxon>
        <taxon>Ixodida</taxon>
        <taxon>Ixodoidea</taxon>
        <taxon>Ixodidae</taxon>
        <taxon>Rhipicephalinae</taxon>
        <taxon>Rhipicephalus</taxon>
        <taxon>Boophilus</taxon>
    </lineage>
</organism>
<dbReference type="GO" id="GO:0005886">
    <property type="term" value="C:plasma membrane"/>
    <property type="evidence" value="ECO:0007669"/>
    <property type="project" value="TreeGrafter"/>
</dbReference>
<dbReference type="PANTHER" id="PTHR11733">
    <property type="entry name" value="ZINC METALLOPROTEASE FAMILY M13 NEPRILYSIN-RELATED"/>
    <property type="match status" value="1"/>
</dbReference>
<comment type="caution">
    <text evidence="12">The sequence shown here is derived from an EMBL/GenBank/DDBJ whole genome shotgun (WGS) entry which is preliminary data.</text>
</comment>
<keyword evidence="13" id="KW-1185">Reference proteome</keyword>
<evidence type="ECO:0000256" key="7">
    <source>
        <dbReference type="ARBA" id="ARBA00023049"/>
    </source>
</evidence>
<feature type="region of interest" description="Disordered" evidence="8">
    <location>
        <begin position="170"/>
        <end position="236"/>
    </location>
</feature>
<feature type="transmembrane region" description="Helical" evidence="9">
    <location>
        <begin position="245"/>
        <end position="266"/>
    </location>
</feature>
<dbReference type="Gene3D" id="1.10.1380.10">
    <property type="entry name" value="Neutral endopeptidase , domain2"/>
    <property type="match status" value="1"/>
</dbReference>
<name>A0A9J6DFW9_RHIMP</name>
<dbReference type="SUPFAM" id="SSF55486">
    <property type="entry name" value="Metalloproteases ('zincins'), catalytic domain"/>
    <property type="match status" value="1"/>
</dbReference>
<dbReference type="InterPro" id="IPR018497">
    <property type="entry name" value="Peptidase_M13_C"/>
</dbReference>
<dbReference type="GO" id="GO:0004222">
    <property type="term" value="F:metalloendopeptidase activity"/>
    <property type="evidence" value="ECO:0007669"/>
    <property type="project" value="InterPro"/>
</dbReference>
<evidence type="ECO:0000256" key="6">
    <source>
        <dbReference type="ARBA" id="ARBA00022833"/>
    </source>
</evidence>
<dbReference type="GO" id="GO:0016485">
    <property type="term" value="P:protein processing"/>
    <property type="evidence" value="ECO:0007669"/>
    <property type="project" value="TreeGrafter"/>
</dbReference>
<dbReference type="PANTHER" id="PTHR11733:SF241">
    <property type="entry name" value="GH26575P-RELATED"/>
    <property type="match status" value="1"/>
</dbReference>
<accession>A0A9J6DFW9</accession>
<comment type="similarity">
    <text evidence="2">Belongs to the peptidase M13 family.</text>
</comment>
<evidence type="ECO:0000256" key="2">
    <source>
        <dbReference type="ARBA" id="ARBA00007357"/>
    </source>
</evidence>
<feature type="compositionally biased region" description="Basic and acidic residues" evidence="8">
    <location>
        <begin position="134"/>
        <end position="146"/>
    </location>
</feature>
<sequence>MDLTCFLHHRATVLFRAPPNLHVADISNSRISPDLPVVTKSIWCRRPCLPAGEAISKMLHSVVGTEPRPPVTSGSVSPGQTAAHRHADFGTASYYGVTRATEVSEFSRKKRTRRSRGPATQSQTDTESGAPLRPHGEANARIDKRSSSRNSTWKNARNFSRCRNSYKEHDAFDRQSRKRKDGFSSRPIGARKSIAQEEIRKTRKPSQQINTRRDSVPRGGVSGSTRIDPEGAPVQQVQQHNETRLWVAVGVFMAVAMTCIAVYLVILRKPRIQLEKCRSTPCLEHAKRLLASLNSSVNPCNDFYAFTCGRWQNSSTEKSVQDVMNKKAMQEEIQEVSTDLWQQGRASRLYHDCLSPEPSHIETDLVALKDTMKDLLLTWPMEEPQPTDVHPLGVMVEMALKWDINFVFGLEASRTKSMGKILVIRKAYSRAAWVDRFEKSTSPEDYERIVSAHLSYVGANLTNTNSTLLQELEYSFMAAKFRKARGAQKWFILAKISDETPSFDSASWLQHLWRHSEDSVSKWSSHDMVQLEDANILADVEGLFKKHTHVELLIGIAWMFLQSHLWAVVGKPELMFHDNVEDKKKHACLEYVDSRFGLLSSVSHLLKLYPTNDARREVLDFLLSLKSEFEILMKNSSWIDGQSKHTAGQKIAAMMLTILPAERFFAAQQRAVLYERFPSMNSSGFFEGWLQASVTYQKLHGDERYRDVYKKRRTLLYEPYSYSYLENYVSAATVSLEPPMFYERAPLMINYGGAGVQVARQIAKSFDPRGVNVDDRGETISWWGKQQSGEYRSRVTCRLGEGAPASMGVLPTIPAIEAAFFAYRAVLYKLQARLGFIADLRIPGLEKYNDDQVFFMTYCYTLCSRKGDKRAELECNVPLRHSHAFASAFRCPGGSPMSAEEKCTFFT</sequence>
<dbReference type="EMBL" id="JABSTU010000009">
    <property type="protein sequence ID" value="KAH8020848.1"/>
    <property type="molecule type" value="Genomic_DNA"/>
</dbReference>
<keyword evidence="5" id="KW-0378">Hydrolase</keyword>
<keyword evidence="3" id="KW-0645">Protease</keyword>
<dbReference type="InterPro" id="IPR042089">
    <property type="entry name" value="Peptidase_M13_dom_2"/>
</dbReference>
<evidence type="ECO:0000256" key="4">
    <source>
        <dbReference type="ARBA" id="ARBA00022723"/>
    </source>
</evidence>
<dbReference type="InterPro" id="IPR000718">
    <property type="entry name" value="Peptidase_M13"/>
</dbReference>
<dbReference type="InterPro" id="IPR024079">
    <property type="entry name" value="MetalloPept_cat_dom_sf"/>
</dbReference>
<dbReference type="Gene3D" id="3.40.390.10">
    <property type="entry name" value="Collagenase (Catalytic Domain)"/>
    <property type="match status" value="2"/>
</dbReference>
<keyword evidence="9" id="KW-0472">Membrane</keyword>
<feature type="compositionally biased region" description="Polar residues" evidence="8">
    <location>
        <begin position="118"/>
        <end position="127"/>
    </location>
</feature>
<evidence type="ECO:0000313" key="13">
    <source>
        <dbReference type="Proteomes" id="UP000821866"/>
    </source>
</evidence>
<feature type="domain" description="Peptidase M13 C-terminal" evidence="10">
    <location>
        <begin position="817"/>
        <end position="904"/>
    </location>
</feature>
<dbReference type="VEuPathDB" id="VectorBase:LOC119173825"/>
<reference evidence="12" key="2">
    <citation type="submission" date="2021-09" db="EMBL/GenBank/DDBJ databases">
        <authorList>
            <person name="Jia N."/>
            <person name="Wang J."/>
            <person name="Shi W."/>
            <person name="Du L."/>
            <person name="Sun Y."/>
            <person name="Zhan W."/>
            <person name="Jiang J."/>
            <person name="Wang Q."/>
            <person name="Zhang B."/>
            <person name="Ji P."/>
            <person name="Sakyi L.B."/>
            <person name="Cui X."/>
            <person name="Yuan T."/>
            <person name="Jiang B."/>
            <person name="Yang W."/>
            <person name="Lam T.T.-Y."/>
            <person name="Chang Q."/>
            <person name="Ding S."/>
            <person name="Wang X."/>
            <person name="Zhu J."/>
            <person name="Ruan X."/>
            <person name="Zhao L."/>
            <person name="Wei J."/>
            <person name="Que T."/>
            <person name="Du C."/>
            <person name="Cheng J."/>
            <person name="Dai P."/>
            <person name="Han X."/>
            <person name="Huang E."/>
            <person name="Gao Y."/>
            <person name="Liu J."/>
            <person name="Shao H."/>
            <person name="Ye R."/>
            <person name="Li L."/>
            <person name="Wei W."/>
            <person name="Wang X."/>
            <person name="Wang C."/>
            <person name="Huo Q."/>
            <person name="Li W."/>
            <person name="Guo W."/>
            <person name="Chen H."/>
            <person name="Chen S."/>
            <person name="Zhou L."/>
            <person name="Zhou L."/>
            <person name="Ni X."/>
            <person name="Tian J."/>
            <person name="Zhou Y."/>
            <person name="Sheng Y."/>
            <person name="Liu T."/>
            <person name="Pan Y."/>
            <person name="Xia L."/>
            <person name="Li J."/>
            <person name="Zhao F."/>
            <person name="Cao W."/>
        </authorList>
    </citation>
    <scope>NUCLEOTIDE SEQUENCE</scope>
    <source>
        <strain evidence="12">Rmic-2018</strain>
        <tissue evidence="12">Larvae</tissue>
    </source>
</reference>
<keyword evidence="4" id="KW-0479">Metal-binding</keyword>
<evidence type="ECO:0000256" key="8">
    <source>
        <dbReference type="SAM" id="MobiDB-lite"/>
    </source>
</evidence>
<dbReference type="Proteomes" id="UP000821866">
    <property type="component" value="Chromosome 7"/>
</dbReference>
<dbReference type="PROSITE" id="PS51885">
    <property type="entry name" value="NEPRILYSIN"/>
    <property type="match status" value="1"/>
</dbReference>
<evidence type="ECO:0000259" key="10">
    <source>
        <dbReference type="Pfam" id="PF01431"/>
    </source>
</evidence>
<evidence type="ECO:0000256" key="3">
    <source>
        <dbReference type="ARBA" id="ARBA00022670"/>
    </source>
</evidence>
<evidence type="ECO:0000259" key="11">
    <source>
        <dbReference type="Pfam" id="PF05649"/>
    </source>
</evidence>
<dbReference type="AlphaFoldDB" id="A0A9J6DFW9"/>
<proteinExistence type="inferred from homology"/>
<keyword evidence="7" id="KW-0482">Metalloprotease</keyword>
<dbReference type="InterPro" id="IPR008753">
    <property type="entry name" value="Peptidase_M13_N"/>
</dbReference>
<dbReference type="Pfam" id="PF01431">
    <property type="entry name" value="Peptidase_M13"/>
    <property type="match status" value="2"/>
</dbReference>
<feature type="domain" description="Peptidase M13 N-terminal" evidence="11">
    <location>
        <begin position="299"/>
        <end position="658"/>
    </location>
</feature>
<dbReference type="Pfam" id="PF05649">
    <property type="entry name" value="Peptidase_M13_N"/>
    <property type="match status" value="1"/>
</dbReference>
<comment type="cofactor">
    <cofactor evidence="1">
        <name>Zn(2+)</name>
        <dbReference type="ChEBI" id="CHEBI:29105"/>
    </cofactor>
</comment>
<evidence type="ECO:0000256" key="9">
    <source>
        <dbReference type="SAM" id="Phobius"/>
    </source>
</evidence>
<feature type="domain" description="Peptidase M13 C-terminal" evidence="10">
    <location>
        <begin position="723"/>
        <end position="797"/>
    </location>
</feature>
<feature type="region of interest" description="Disordered" evidence="8">
    <location>
        <begin position="103"/>
        <end position="156"/>
    </location>
</feature>
<dbReference type="GO" id="GO:0046872">
    <property type="term" value="F:metal ion binding"/>
    <property type="evidence" value="ECO:0007669"/>
    <property type="project" value="UniProtKB-KW"/>
</dbReference>
<gene>
    <name evidence="12" type="ORF">HPB51_005373</name>
</gene>
<evidence type="ECO:0008006" key="14">
    <source>
        <dbReference type="Google" id="ProtNLM"/>
    </source>
</evidence>
<protein>
    <recommendedName>
        <fullName evidence="14">M13 family peptidase</fullName>
    </recommendedName>
</protein>
<keyword evidence="6" id="KW-0862">Zinc</keyword>
<keyword evidence="9" id="KW-1133">Transmembrane helix</keyword>
<keyword evidence="9" id="KW-0812">Transmembrane</keyword>
<evidence type="ECO:0000256" key="5">
    <source>
        <dbReference type="ARBA" id="ARBA00022801"/>
    </source>
</evidence>
<reference evidence="12" key="1">
    <citation type="journal article" date="2020" name="Cell">
        <title>Large-Scale Comparative Analyses of Tick Genomes Elucidate Their Genetic Diversity and Vector Capacities.</title>
        <authorList>
            <consortium name="Tick Genome and Microbiome Consortium (TIGMIC)"/>
            <person name="Jia N."/>
            <person name="Wang J."/>
            <person name="Shi W."/>
            <person name="Du L."/>
            <person name="Sun Y."/>
            <person name="Zhan W."/>
            <person name="Jiang J.F."/>
            <person name="Wang Q."/>
            <person name="Zhang B."/>
            <person name="Ji P."/>
            <person name="Bell-Sakyi L."/>
            <person name="Cui X.M."/>
            <person name="Yuan T.T."/>
            <person name="Jiang B.G."/>
            <person name="Yang W.F."/>
            <person name="Lam T.T."/>
            <person name="Chang Q.C."/>
            <person name="Ding S.J."/>
            <person name="Wang X.J."/>
            <person name="Zhu J.G."/>
            <person name="Ruan X.D."/>
            <person name="Zhao L."/>
            <person name="Wei J.T."/>
            <person name="Ye R.Z."/>
            <person name="Que T.C."/>
            <person name="Du C.H."/>
            <person name="Zhou Y.H."/>
            <person name="Cheng J.X."/>
            <person name="Dai P.F."/>
            <person name="Guo W.B."/>
            <person name="Han X.H."/>
            <person name="Huang E.J."/>
            <person name="Li L.F."/>
            <person name="Wei W."/>
            <person name="Gao Y.C."/>
            <person name="Liu J.Z."/>
            <person name="Shao H.Z."/>
            <person name="Wang X."/>
            <person name="Wang C.C."/>
            <person name="Yang T.C."/>
            <person name="Huo Q.B."/>
            <person name="Li W."/>
            <person name="Chen H.Y."/>
            <person name="Chen S.E."/>
            <person name="Zhou L.G."/>
            <person name="Ni X.B."/>
            <person name="Tian J.H."/>
            <person name="Sheng Y."/>
            <person name="Liu T."/>
            <person name="Pan Y.S."/>
            <person name="Xia L.Y."/>
            <person name="Li J."/>
            <person name="Zhao F."/>
            <person name="Cao W.C."/>
        </authorList>
    </citation>
    <scope>NUCLEOTIDE SEQUENCE</scope>
    <source>
        <strain evidence="12">Rmic-2018</strain>
    </source>
</reference>
<evidence type="ECO:0000313" key="12">
    <source>
        <dbReference type="EMBL" id="KAH8020848.1"/>
    </source>
</evidence>